<evidence type="ECO:0000313" key="3">
    <source>
        <dbReference type="Proteomes" id="UP000238882"/>
    </source>
</evidence>
<proteinExistence type="predicted"/>
<feature type="transmembrane region" description="Helical" evidence="1">
    <location>
        <begin position="12"/>
        <end position="32"/>
    </location>
</feature>
<feature type="transmembrane region" description="Helical" evidence="1">
    <location>
        <begin position="193"/>
        <end position="210"/>
    </location>
</feature>
<dbReference type="OrthoDB" id="1409880at2"/>
<dbReference type="EMBL" id="MSCN01000001">
    <property type="protein sequence ID" value="PQJ79348.1"/>
    <property type="molecule type" value="Genomic_DNA"/>
</dbReference>
<feature type="transmembrane region" description="Helical" evidence="1">
    <location>
        <begin position="230"/>
        <end position="248"/>
    </location>
</feature>
<keyword evidence="1" id="KW-1133">Transmembrane helix</keyword>
<evidence type="ECO:0000313" key="2">
    <source>
        <dbReference type="EMBL" id="PQJ79348.1"/>
    </source>
</evidence>
<accession>A0A2S7WP05</accession>
<gene>
    <name evidence="2" type="ORF">BTO18_09250</name>
</gene>
<evidence type="ECO:0000256" key="1">
    <source>
        <dbReference type="SAM" id="Phobius"/>
    </source>
</evidence>
<keyword evidence="3" id="KW-1185">Reference proteome</keyword>
<sequence>MMHKLLLISINAIRGFSGPIFNFLIALFAINFFGKENWGIMINALLSIFLIVFFMSWGNKEYLVRKYSTQPSKIFNAFYSNFLSRSLLLPLSLFLFLFFPLQIAFWCILLTILIHTYNALESLIIYNQKFGVQFVAEIIAFGIILSSIFFLKNFHLKTFLKIYCFAFSVKLILLIINLKIWKKPFTFTISKNEFTATFGFFMLGLSGWVASKVDLYIVNFTMHKEQISEYQIAITAFLLIQSLSYFIILPFNKHFYRLPKKTIYKIKKIVAYVSLPLVTISTLFVWYILEKIAKLNLPLNFYIIGGLSCIPTYFFIVDIMVYYRNKKENTVLKINFINAFFNLILTFLLIEKLGLLGAIISVFINQCSILCFYKFNFLR</sequence>
<reference evidence="2 3" key="1">
    <citation type="submission" date="2016-12" db="EMBL/GenBank/DDBJ databases">
        <title>Trade-off between light-utilization and light-protection in marine flavobacteria.</title>
        <authorList>
            <person name="Kumagai Y."/>
            <person name="Yoshizawa S."/>
            <person name="Kogure K."/>
            <person name="Iwasaki W."/>
        </authorList>
    </citation>
    <scope>NUCLEOTIDE SEQUENCE [LARGE SCALE GENOMIC DNA]</scope>
    <source>
        <strain evidence="2 3">NBRC 108759</strain>
    </source>
</reference>
<comment type="caution">
    <text evidence="2">The sequence shown here is derived from an EMBL/GenBank/DDBJ whole genome shotgun (WGS) entry which is preliminary data.</text>
</comment>
<protein>
    <recommendedName>
        <fullName evidence="4">Polysaccharide biosynthesis protein C-terminal domain-containing protein</fullName>
    </recommendedName>
</protein>
<keyword evidence="1" id="KW-0472">Membrane</keyword>
<organism evidence="2 3">
    <name type="scientific">Polaribacter porphyrae</name>
    <dbReference type="NCBI Taxonomy" id="1137780"/>
    <lineage>
        <taxon>Bacteria</taxon>
        <taxon>Pseudomonadati</taxon>
        <taxon>Bacteroidota</taxon>
        <taxon>Flavobacteriia</taxon>
        <taxon>Flavobacteriales</taxon>
        <taxon>Flavobacteriaceae</taxon>
    </lineage>
</organism>
<evidence type="ECO:0008006" key="4">
    <source>
        <dbReference type="Google" id="ProtNLM"/>
    </source>
</evidence>
<feature type="transmembrane region" description="Helical" evidence="1">
    <location>
        <begin position="132"/>
        <end position="154"/>
    </location>
</feature>
<dbReference type="Proteomes" id="UP000238882">
    <property type="component" value="Unassembled WGS sequence"/>
</dbReference>
<feature type="transmembrane region" description="Helical" evidence="1">
    <location>
        <begin position="103"/>
        <end position="120"/>
    </location>
</feature>
<dbReference type="AlphaFoldDB" id="A0A2S7WP05"/>
<feature type="transmembrane region" description="Helical" evidence="1">
    <location>
        <begin position="160"/>
        <end position="181"/>
    </location>
</feature>
<name>A0A2S7WP05_9FLAO</name>
<feature type="transmembrane region" description="Helical" evidence="1">
    <location>
        <begin position="301"/>
        <end position="323"/>
    </location>
</feature>
<feature type="transmembrane region" description="Helical" evidence="1">
    <location>
        <begin position="269"/>
        <end position="289"/>
    </location>
</feature>
<keyword evidence="1" id="KW-0812">Transmembrane</keyword>
<feature type="transmembrane region" description="Helical" evidence="1">
    <location>
        <begin position="38"/>
        <end position="57"/>
    </location>
</feature>
<dbReference type="RefSeq" id="WP_105015949.1">
    <property type="nucleotide sequence ID" value="NZ_MSCN01000001.1"/>
</dbReference>